<proteinExistence type="predicted"/>
<sequence>MFSARRFLGLITAALLTSAGAATAGDLIYQPINPGFGGFSDNFGYLIGTAQIQNQHLPESEGGGGGGGAPDINFPPIVIDLGGVGTPAAPAPQSANSTGSN</sequence>
<gene>
    <name evidence="2" type="ORF">LCGC14_1683790</name>
</gene>
<name>A0A0F9KMV7_9ZZZZ</name>
<dbReference type="AlphaFoldDB" id="A0A0F9KMV7"/>
<evidence type="ECO:0000313" key="2">
    <source>
        <dbReference type="EMBL" id="KKM16640.1"/>
    </source>
</evidence>
<evidence type="ECO:0000256" key="1">
    <source>
        <dbReference type="ARBA" id="ARBA00022729"/>
    </source>
</evidence>
<reference evidence="2" key="1">
    <citation type="journal article" date="2015" name="Nature">
        <title>Complex archaea that bridge the gap between prokaryotes and eukaryotes.</title>
        <authorList>
            <person name="Spang A."/>
            <person name="Saw J.H."/>
            <person name="Jorgensen S.L."/>
            <person name="Zaremba-Niedzwiedzka K."/>
            <person name="Martijn J."/>
            <person name="Lind A.E."/>
            <person name="van Eijk R."/>
            <person name="Schleper C."/>
            <person name="Guy L."/>
            <person name="Ettema T.J."/>
        </authorList>
    </citation>
    <scope>NUCLEOTIDE SEQUENCE</scope>
</reference>
<dbReference type="InterPro" id="IPR018893">
    <property type="entry name" value="T8SS_CsgF"/>
</dbReference>
<dbReference type="EMBL" id="LAZR01014630">
    <property type="protein sequence ID" value="KKM16640.1"/>
    <property type="molecule type" value="Genomic_DNA"/>
</dbReference>
<evidence type="ECO:0008006" key="3">
    <source>
        <dbReference type="Google" id="ProtNLM"/>
    </source>
</evidence>
<accession>A0A0F9KMV7</accession>
<protein>
    <recommendedName>
        <fullName evidence="3">Curli production assembly/transport component CsgF</fullName>
    </recommendedName>
</protein>
<organism evidence="2">
    <name type="scientific">marine sediment metagenome</name>
    <dbReference type="NCBI Taxonomy" id="412755"/>
    <lineage>
        <taxon>unclassified sequences</taxon>
        <taxon>metagenomes</taxon>
        <taxon>ecological metagenomes</taxon>
    </lineage>
</organism>
<dbReference type="Pfam" id="PF10614">
    <property type="entry name" value="CsgF"/>
    <property type="match status" value="1"/>
</dbReference>
<comment type="caution">
    <text evidence="2">The sequence shown here is derived from an EMBL/GenBank/DDBJ whole genome shotgun (WGS) entry which is preliminary data.</text>
</comment>
<keyword evidence="1" id="KW-0732">Signal</keyword>